<protein>
    <submittedName>
        <fullName evidence="2">Uncharacterized protein</fullName>
    </submittedName>
</protein>
<proteinExistence type="predicted"/>
<accession>A0AAD4R6R4</accession>
<evidence type="ECO:0000256" key="1">
    <source>
        <dbReference type="SAM" id="MobiDB-lite"/>
    </source>
</evidence>
<organism evidence="2 3">
    <name type="scientific">Ditylenchus destructor</name>
    <dbReference type="NCBI Taxonomy" id="166010"/>
    <lineage>
        <taxon>Eukaryota</taxon>
        <taxon>Metazoa</taxon>
        <taxon>Ecdysozoa</taxon>
        <taxon>Nematoda</taxon>
        <taxon>Chromadorea</taxon>
        <taxon>Rhabditida</taxon>
        <taxon>Tylenchina</taxon>
        <taxon>Tylenchomorpha</taxon>
        <taxon>Sphaerularioidea</taxon>
        <taxon>Anguinidae</taxon>
        <taxon>Anguininae</taxon>
        <taxon>Ditylenchus</taxon>
    </lineage>
</organism>
<dbReference type="Proteomes" id="UP001201812">
    <property type="component" value="Unassembled WGS sequence"/>
</dbReference>
<dbReference type="AlphaFoldDB" id="A0AAD4R6R4"/>
<feature type="compositionally biased region" description="Basic and acidic residues" evidence="1">
    <location>
        <begin position="80"/>
        <end position="95"/>
    </location>
</feature>
<sequence length="109" mass="11801">MSRPPSAQAKAFDSAVHRAVRYVFVGLVAFRYMDGEATTHISGWDGWKEQAAAPGVAPHSIHPSLKSNVQPKGAATGKSGRRESSDEIAETEKTDGCIGRREHVVDDLR</sequence>
<feature type="region of interest" description="Disordered" evidence="1">
    <location>
        <begin position="54"/>
        <end position="95"/>
    </location>
</feature>
<gene>
    <name evidence="2" type="ORF">DdX_08861</name>
</gene>
<comment type="caution">
    <text evidence="2">The sequence shown here is derived from an EMBL/GenBank/DDBJ whole genome shotgun (WGS) entry which is preliminary data.</text>
</comment>
<dbReference type="EMBL" id="JAKKPZ010000014">
    <property type="protein sequence ID" value="KAI1713976.1"/>
    <property type="molecule type" value="Genomic_DNA"/>
</dbReference>
<evidence type="ECO:0000313" key="3">
    <source>
        <dbReference type="Proteomes" id="UP001201812"/>
    </source>
</evidence>
<keyword evidence="3" id="KW-1185">Reference proteome</keyword>
<evidence type="ECO:0000313" key="2">
    <source>
        <dbReference type="EMBL" id="KAI1713976.1"/>
    </source>
</evidence>
<reference evidence="2" key="1">
    <citation type="submission" date="2022-01" db="EMBL/GenBank/DDBJ databases">
        <title>Genome Sequence Resource for Two Populations of Ditylenchus destructor, the Migratory Endoparasitic Phytonematode.</title>
        <authorList>
            <person name="Zhang H."/>
            <person name="Lin R."/>
            <person name="Xie B."/>
        </authorList>
    </citation>
    <scope>NUCLEOTIDE SEQUENCE</scope>
    <source>
        <strain evidence="2">BazhouSP</strain>
    </source>
</reference>
<name>A0AAD4R6R4_9BILA</name>